<proteinExistence type="predicted"/>
<dbReference type="AlphaFoldDB" id="A0A9X4DGR5"/>
<feature type="region of interest" description="Disordered" evidence="1">
    <location>
        <begin position="92"/>
        <end position="120"/>
    </location>
</feature>
<dbReference type="Proteomes" id="UP001150728">
    <property type="component" value="Unassembled WGS sequence"/>
</dbReference>
<feature type="compositionally biased region" description="Basic and acidic residues" evidence="1">
    <location>
        <begin position="109"/>
        <end position="120"/>
    </location>
</feature>
<dbReference type="RefSeq" id="WP_143493391.1">
    <property type="nucleotide sequence ID" value="NZ_CP128558.1"/>
</dbReference>
<sequence>MTKDPLIWGTIKSEAQRYQTFNEHNELVPDLPSQEIAIRLLTTLRLFFLEEGLLTKTILDQENKFIDTELRMSDFTQEGIELIKSKVSSWVSSQSARKNPPDLRALQKHLKEIRSRNNPT</sequence>
<gene>
    <name evidence="2" type="ORF">NP554_29010</name>
</gene>
<evidence type="ECO:0000313" key="3">
    <source>
        <dbReference type="Proteomes" id="UP001150728"/>
    </source>
</evidence>
<organism evidence="2 3">
    <name type="scientific">Pseudomonas asiatica</name>
    <dbReference type="NCBI Taxonomy" id="2219225"/>
    <lineage>
        <taxon>Bacteria</taxon>
        <taxon>Pseudomonadati</taxon>
        <taxon>Pseudomonadota</taxon>
        <taxon>Gammaproteobacteria</taxon>
        <taxon>Pseudomonadales</taxon>
        <taxon>Pseudomonadaceae</taxon>
        <taxon>Pseudomonas</taxon>
    </lineage>
</organism>
<comment type="caution">
    <text evidence="2">The sequence shown here is derived from an EMBL/GenBank/DDBJ whole genome shotgun (WGS) entry which is preliminary data.</text>
</comment>
<evidence type="ECO:0000313" key="2">
    <source>
        <dbReference type="EMBL" id="MDD2115840.1"/>
    </source>
</evidence>
<reference evidence="2" key="1">
    <citation type="submission" date="2022-07" db="EMBL/GenBank/DDBJ databases">
        <title>Multi-strain Analysis of Pseudomonas putida Reveals Metabolic and Genetic Diversity.</title>
        <authorList>
            <person name="Monk J.M."/>
        </authorList>
    </citation>
    <scope>NUCLEOTIDE SEQUENCE</scope>
    <source>
        <strain evidence="2">17633</strain>
    </source>
</reference>
<protein>
    <submittedName>
        <fullName evidence="2">Uncharacterized protein</fullName>
    </submittedName>
</protein>
<accession>A0A9X4DGR5</accession>
<dbReference type="EMBL" id="JANIAM010000047">
    <property type="protein sequence ID" value="MDD2115840.1"/>
    <property type="molecule type" value="Genomic_DNA"/>
</dbReference>
<name>A0A9X4DGR5_9PSED</name>
<evidence type="ECO:0000256" key="1">
    <source>
        <dbReference type="SAM" id="MobiDB-lite"/>
    </source>
</evidence>